<evidence type="ECO:0000256" key="4">
    <source>
        <dbReference type="ARBA" id="ARBA00022692"/>
    </source>
</evidence>
<dbReference type="PANTHER" id="PTHR21137:SF35">
    <property type="entry name" value="ODORANT RECEPTOR 19A-RELATED"/>
    <property type="match status" value="1"/>
</dbReference>
<organism evidence="11 12">
    <name type="scientific">Callosobruchus maculatus</name>
    <name type="common">Southern cowpea weevil</name>
    <name type="synonym">Pulse bruchid</name>
    <dbReference type="NCBI Taxonomy" id="64391"/>
    <lineage>
        <taxon>Eukaryota</taxon>
        <taxon>Metazoa</taxon>
        <taxon>Ecdysozoa</taxon>
        <taxon>Arthropoda</taxon>
        <taxon>Hexapoda</taxon>
        <taxon>Insecta</taxon>
        <taxon>Pterygota</taxon>
        <taxon>Neoptera</taxon>
        <taxon>Endopterygota</taxon>
        <taxon>Coleoptera</taxon>
        <taxon>Polyphaga</taxon>
        <taxon>Cucujiformia</taxon>
        <taxon>Chrysomeloidea</taxon>
        <taxon>Chrysomelidae</taxon>
        <taxon>Bruchinae</taxon>
        <taxon>Bruchini</taxon>
        <taxon>Callosobruchus</taxon>
    </lineage>
</organism>
<dbReference type="InterPro" id="IPR004117">
    <property type="entry name" value="7tm6_olfct_rcpt"/>
</dbReference>
<name>A0A653C1D0_CALMS</name>
<keyword evidence="8" id="KW-0675">Receptor</keyword>
<evidence type="ECO:0008006" key="13">
    <source>
        <dbReference type="Google" id="ProtNLM"/>
    </source>
</evidence>
<comment type="subcellular location">
    <subcellularLocation>
        <location evidence="1">Cell membrane</location>
        <topology evidence="1">Multi-pass membrane protein</topology>
    </subcellularLocation>
</comment>
<dbReference type="EMBL" id="CAACVG010006733">
    <property type="protein sequence ID" value="VEN41313.1"/>
    <property type="molecule type" value="Genomic_DNA"/>
</dbReference>
<dbReference type="GO" id="GO:0007165">
    <property type="term" value="P:signal transduction"/>
    <property type="evidence" value="ECO:0007669"/>
    <property type="project" value="UniProtKB-KW"/>
</dbReference>
<evidence type="ECO:0000256" key="1">
    <source>
        <dbReference type="ARBA" id="ARBA00004651"/>
    </source>
</evidence>
<keyword evidence="6 10" id="KW-1133">Transmembrane helix</keyword>
<evidence type="ECO:0000256" key="10">
    <source>
        <dbReference type="SAM" id="Phobius"/>
    </source>
</evidence>
<dbReference type="GO" id="GO:0005549">
    <property type="term" value="F:odorant binding"/>
    <property type="evidence" value="ECO:0007669"/>
    <property type="project" value="InterPro"/>
</dbReference>
<sequence>MFYMKHDIKMIFEQMETFFWIPKLEENGQSYNKFAESRKLVRKTTYLYILTTCGALSLYVTTPLIKNGKNLIFTMYKPTWIPFELLFLFQMYIGVTHLACGMLAFDMMFMTILTYTRVQFEILNKELKGIFDAELSNEKALQRFKSRMRACIEHHDFLMRHSATISSTFSVTVGAFFVTVFVCDTLETYRIVNATELLIILKSFVFVTAGVVAMSSMCYFIPAQLLTDEASNVCENIYSSKWYNHMELAKPLIMIVARSHDLVEIKPCGIWELNLKTGLTVVKSMVSYATFLKTVESAT</sequence>
<keyword evidence="5" id="KW-0552">Olfaction</keyword>
<reference evidence="11 12" key="1">
    <citation type="submission" date="2019-01" db="EMBL/GenBank/DDBJ databases">
        <authorList>
            <person name="Sayadi A."/>
        </authorList>
    </citation>
    <scope>NUCLEOTIDE SEQUENCE [LARGE SCALE GENOMIC DNA]</scope>
</reference>
<protein>
    <recommendedName>
        <fullName evidence="13">Odorant receptor</fullName>
    </recommendedName>
</protein>
<evidence type="ECO:0000256" key="9">
    <source>
        <dbReference type="ARBA" id="ARBA00023224"/>
    </source>
</evidence>
<keyword evidence="7 10" id="KW-0472">Membrane</keyword>
<accession>A0A653C1D0</accession>
<keyword evidence="3" id="KW-0716">Sensory transduction</keyword>
<feature type="transmembrane region" description="Helical" evidence="10">
    <location>
        <begin position="157"/>
        <end position="178"/>
    </location>
</feature>
<keyword evidence="4 10" id="KW-0812">Transmembrane</keyword>
<evidence type="ECO:0000256" key="5">
    <source>
        <dbReference type="ARBA" id="ARBA00022725"/>
    </source>
</evidence>
<dbReference type="OrthoDB" id="6678752at2759"/>
<evidence type="ECO:0000313" key="12">
    <source>
        <dbReference type="Proteomes" id="UP000410492"/>
    </source>
</evidence>
<evidence type="ECO:0000313" key="11">
    <source>
        <dbReference type="EMBL" id="VEN41313.1"/>
    </source>
</evidence>
<dbReference type="GO" id="GO:0004984">
    <property type="term" value="F:olfactory receptor activity"/>
    <property type="evidence" value="ECO:0007669"/>
    <property type="project" value="InterPro"/>
</dbReference>
<evidence type="ECO:0000256" key="8">
    <source>
        <dbReference type="ARBA" id="ARBA00023170"/>
    </source>
</evidence>
<evidence type="ECO:0000256" key="7">
    <source>
        <dbReference type="ARBA" id="ARBA00023136"/>
    </source>
</evidence>
<dbReference type="Proteomes" id="UP000410492">
    <property type="component" value="Unassembled WGS sequence"/>
</dbReference>
<keyword evidence="9" id="KW-0807">Transducer</keyword>
<keyword evidence="2" id="KW-1003">Cell membrane</keyword>
<dbReference type="PANTHER" id="PTHR21137">
    <property type="entry name" value="ODORANT RECEPTOR"/>
    <property type="match status" value="1"/>
</dbReference>
<feature type="transmembrane region" description="Helical" evidence="10">
    <location>
        <begin position="85"/>
        <end position="105"/>
    </location>
</feature>
<dbReference type="AlphaFoldDB" id="A0A653C1D0"/>
<keyword evidence="12" id="KW-1185">Reference proteome</keyword>
<evidence type="ECO:0000256" key="3">
    <source>
        <dbReference type="ARBA" id="ARBA00022606"/>
    </source>
</evidence>
<evidence type="ECO:0000256" key="6">
    <source>
        <dbReference type="ARBA" id="ARBA00022989"/>
    </source>
</evidence>
<dbReference type="GO" id="GO:0005886">
    <property type="term" value="C:plasma membrane"/>
    <property type="evidence" value="ECO:0007669"/>
    <property type="project" value="UniProtKB-SubCell"/>
</dbReference>
<feature type="transmembrane region" description="Helical" evidence="10">
    <location>
        <begin position="198"/>
        <end position="221"/>
    </location>
</feature>
<dbReference type="Pfam" id="PF02949">
    <property type="entry name" value="7tm_6"/>
    <property type="match status" value="1"/>
</dbReference>
<evidence type="ECO:0000256" key="2">
    <source>
        <dbReference type="ARBA" id="ARBA00022475"/>
    </source>
</evidence>
<proteinExistence type="predicted"/>
<gene>
    <name evidence="11" type="ORF">CALMAC_LOCUS5184</name>
</gene>
<feature type="transmembrane region" description="Helical" evidence="10">
    <location>
        <begin position="46"/>
        <end position="65"/>
    </location>
</feature>